<dbReference type="STRING" id="1416778.SAMN05443633_103179"/>
<dbReference type="RefSeq" id="WP_072954864.1">
    <property type="nucleotide sequence ID" value="NZ_FQUT01000003.1"/>
</dbReference>
<proteinExistence type="predicted"/>
<dbReference type="EMBL" id="FQUT01000003">
    <property type="protein sequence ID" value="SHF18097.1"/>
    <property type="molecule type" value="Genomic_DNA"/>
</dbReference>
<evidence type="ECO:0000313" key="1">
    <source>
        <dbReference type="EMBL" id="SHF18097.1"/>
    </source>
</evidence>
<dbReference type="AlphaFoldDB" id="A0A1M4ZJW0"/>
<dbReference type="Proteomes" id="UP000184518">
    <property type="component" value="Unassembled WGS sequence"/>
</dbReference>
<accession>A0A1M4ZJW0</accession>
<reference evidence="2" key="1">
    <citation type="submission" date="2016-11" db="EMBL/GenBank/DDBJ databases">
        <authorList>
            <person name="Varghese N."/>
            <person name="Submissions S."/>
        </authorList>
    </citation>
    <scope>NUCLEOTIDE SEQUENCE [LARGE SCALE GENOMIC DNA]</scope>
    <source>
        <strain evidence="2">DSM 27619</strain>
    </source>
</reference>
<organism evidence="1 2">
    <name type="scientific">Chryseobacterium arachidis</name>
    <dbReference type="NCBI Taxonomy" id="1416778"/>
    <lineage>
        <taxon>Bacteria</taxon>
        <taxon>Pseudomonadati</taxon>
        <taxon>Bacteroidota</taxon>
        <taxon>Flavobacteriia</taxon>
        <taxon>Flavobacteriales</taxon>
        <taxon>Weeksellaceae</taxon>
        <taxon>Chryseobacterium group</taxon>
        <taxon>Chryseobacterium</taxon>
    </lineage>
</organism>
<evidence type="ECO:0000313" key="2">
    <source>
        <dbReference type="Proteomes" id="UP000184518"/>
    </source>
</evidence>
<keyword evidence="2" id="KW-1185">Reference proteome</keyword>
<gene>
    <name evidence="1" type="ORF">SAMN05443633_103179</name>
</gene>
<name>A0A1M4ZJW0_9FLAO</name>
<dbReference type="OrthoDB" id="1341344at2"/>
<protein>
    <submittedName>
        <fullName evidence="1">Uncharacterized protein</fullName>
    </submittedName>
</protein>
<sequence>MKIERTLFWFRDGHEKLLHLNEYFYGLSVLLNNLLNDKYEGKRIQFINIDFFTDKTYEIFPAIEKEKLSFFSQDLRYNGFFDEEDLYKMVSSEKKKYIWEKAYKYLIDAAEISSNLHLQEAVKYAYLEGLKRDLVADYITKSIDFEREGENYVASVWISFQEDKMYSKFTLEKDDHIIFEKNIAETKSGTEFFLEIYKKITVDKDFITIYGPKDVDHLPLKISFSEMFTV</sequence>